<dbReference type="GO" id="GO:0030133">
    <property type="term" value="C:transport vesicle"/>
    <property type="evidence" value="ECO:0007669"/>
    <property type="project" value="TreeGrafter"/>
</dbReference>
<dbReference type="InterPro" id="IPR002110">
    <property type="entry name" value="Ankyrin_rpt"/>
</dbReference>
<feature type="region of interest" description="Disordered" evidence="2">
    <location>
        <begin position="548"/>
        <end position="577"/>
    </location>
</feature>
<dbReference type="InterPro" id="IPR003123">
    <property type="entry name" value="VPS9"/>
</dbReference>
<dbReference type="GO" id="GO:0005769">
    <property type="term" value="C:early endosome"/>
    <property type="evidence" value="ECO:0007669"/>
    <property type="project" value="TreeGrafter"/>
</dbReference>
<evidence type="ECO:0000256" key="2">
    <source>
        <dbReference type="SAM" id="MobiDB-lite"/>
    </source>
</evidence>
<keyword evidence="5" id="KW-1185">Reference proteome</keyword>
<feature type="compositionally biased region" description="Basic and acidic residues" evidence="2">
    <location>
        <begin position="554"/>
        <end position="564"/>
    </location>
</feature>
<feature type="region of interest" description="Disordered" evidence="2">
    <location>
        <begin position="230"/>
        <end position="258"/>
    </location>
</feature>
<evidence type="ECO:0000256" key="1">
    <source>
        <dbReference type="ARBA" id="ARBA00007428"/>
    </source>
</evidence>
<dbReference type="PANTHER" id="PTHR24170:SF1">
    <property type="entry name" value="DOMAIN PROTEIN, PUTATIVE (AFU_ORTHOLOGUE AFUA_1G09870)-RELATED"/>
    <property type="match status" value="1"/>
</dbReference>
<dbReference type="SUPFAM" id="SSF64268">
    <property type="entry name" value="PX domain"/>
    <property type="match status" value="1"/>
</dbReference>
<dbReference type="InterPro" id="IPR036871">
    <property type="entry name" value="PX_dom_sf"/>
</dbReference>
<dbReference type="GO" id="GO:0005770">
    <property type="term" value="C:late endosome"/>
    <property type="evidence" value="ECO:0007669"/>
    <property type="project" value="TreeGrafter"/>
</dbReference>
<dbReference type="Proteomes" id="UP001296104">
    <property type="component" value="Unassembled WGS sequence"/>
</dbReference>
<dbReference type="EMBL" id="CAVMBE010000019">
    <property type="protein sequence ID" value="CAK3986744.1"/>
    <property type="molecule type" value="Genomic_DNA"/>
</dbReference>
<dbReference type="PANTHER" id="PTHR24170">
    <property type="entry name" value="ANKYRIN REPEAT DOMAIN-CONTAINING PROTEIN 27"/>
    <property type="match status" value="1"/>
</dbReference>
<feature type="compositionally biased region" description="Low complexity" evidence="2">
    <location>
        <begin position="616"/>
        <end position="633"/>
    </location>
</feature>
<dbReference type="GO" id="GO:0097422">
    <property type="term" value="C:tubular endosome"/>
    <property type="evidence" value="ECO:0007669"/>
    <property type="project" value="TreeGrafter"/>
</dbReference>
<dbReference type="InterPro" id="IPR051248">
    <property type="entry name" value="UPF0507/Ank_repeat_27"/>
</dbReference>
<organism evidence="4 5">
    <name type="scientific">Lecanosticta acicola</name>
    <dbReference type="NCBI Taxonomy" id="111012"/>
    <lineage>
        <taxon>Eukaryota</taxon>
        <taxon>Fungi</taxon>
        <taxon>Dikarya</taxon>
        <taxon>Ascomycota</taxon>
        <taxon>Pezizomycotina</taxon>
        <taxon>Dothideomycetes</taxon>
        <taxon>Dothideomycetidae</taxon>
        <taxon>Mycosphaerellales</taxon>
        <taxon>Mycosphaerellaceae</taxon>
        <taxon>Lecanosticta</taxon>
    </lineage>
</organism>
<evidence type="ECO:0000313" key="4">
    <source>
        <dbReference type="EMBL" id="CAK3986744.1"/>
    </source>
</evidence>
<dbReference type="GO" id="GO:0005085">
    <property type="term" value="F:guanyl-nucleotide exchange factor activity"/>
    <property type="evidence" value="ECO:0007669"/>
    <property type="project" value="TreeGrafter"/>
</dbReference>
<dbReference type="Pfam" id="PF13857">
    <property type="entry name" value="Ank_5"/>
    <property type="match status" value="1"/>
</dbReference>
<dbReference type="CDD" id="cd06093">
    <property type="entry name" value="PX_domain"/>
    <property type="match status" value="1"/>
</dbReference>
<dbReference type="SUPFAM" id="SSF109993">
    <property type="entry name" value="VPS9 domain"/>
    <property type="match status" value="1"/>
</dbReference>
<reference evidence="4" key="1">
    <citation type="submission" date="2023-11" db="EMBL/GenBank/DDBJ databases">
        <authorList>
            <person name="Alioto T."/>
            <person name="Alioto T."/>
            <person name="Gomez Garrido J."/>
        </authorList>
    </citation>
    <scope>NUCLEOTIDE SEQUENCE</scope>
</reference>
<comment type="similarity">
    <text evidence="1">Belongs to the UPF0507 family.</text>
</comment>
<dbReference type="PROSITE" id="PS51205">
    <property type="entry name" value="VPS9"/>
    <property type="match status" value="1"/>
</dbReference>
<feature type="compositionally biased region" description="Low complexity" evidence="2">
    <location>
        <begin position="239"/>
        <end position="258"/>
    </location>
</feature>
<dbReference type="Gene3D" id="1.25.40.20">
    <property type="entry name" value="Ankyrin repeat-containing domain"/>
    <property type="match status" value="2"/>
</dbReference>
<protein>
    <submittedName>
        <fullName evidence="4">Related to VPS9 domain</fullName>
    </submittedName>
</protein>
<proteinExistence type="inferred from homology"/>
<accession>A0AAI8YXM9</accession>
<feature type="domain" description="VPS9" evidence="3">
    <location>
        <begin position="344"/>
        <end position="505"/>
    </location>
</feature>
<sequence length="1292" mass="143352">MQPLNPYLRAFFRSALPAQCQPISHHILLVPTTEVLIRSKDRESNTLYADLAGTEDFLASHVLRVPGGGPPLSGNGKDAGNARENKNKAKQYSTINGRTVVVKDSFVYSNKGFKTLNQAQLLSDIIYYPDASDGQQWLVYYISKPLMGIHQATPIVPAVISDEPSKERKRVLAEASGDSDANGISGIAGPKKKDIKTFGELLAQFPLISRQMQSGLEKIIREFISANDKPLPKPKSRRSSVSSQLSGPSIGDSVSSLKSSLSGSSTFHPTALELEPEEQSLRASLETAIVSAIDLFQNVDKHQLSLLGANTELTGPVVERLIERYVSEQVHDHNLFPRVCAIRRPDDSDLESKIRKMSDVDVAQVGIPIEEGIKGKRALTVQLNKGIEAFRKMGVASSPQEMLDILLTTQKLITDMQPTDGANGGAKEASENGGPSPMTINADILVSMLLVVVIRSGVRHLHARLLYMRYFIFIDEVESGEYGYALATLEAVLAHISGGSSVLRKASKHNRLLWQAARTGDTQALEAILQPTLHSDDGDKALSATALEPDSSDEEHVFGDDTLEHSASGGVKQAETSSLAQDFASMNGSLQHVFPFQKPPTPPPEQSEVKVQKRVSMASLPRSQSASSAYSSRSHSRNKSIDSDISAGFKSDLSADKLAQTQDSDGNSILMMTVDSGKLGALKLLLSMPAHFRVDFVLQDTNNEGSTLLSTAVQSGDQPITNYILRYLETNSSEQQLRRYFEMQDSKGRCFAHYLFHQPSLIRRFGKKLPWRLKDKNGQTPLFALCRSYDHEKYRIMVQEALSLATETQEDGEPLHLDDHVDAKGNTLLHIINDMSLTLKMLRYCDSDVNAANDKRFTPLMVGSKYGRTDLVRALFGDPRVDMTLRDMRGLTAVELAKDDDVRNRIDDLVLLSTPPGKEDRITTIVRSFFVEDSTVRLVLKSGAPNANGSITVTTCRRSVADFENLSKWLATECPASWLPQHFNLTSPFLVPSKPSRAVLRDIQIRLDNFFRNLLTHGTFSTHELVWEFFLVPEIDADMLTERSKLKAEARVENVKDDYEPVTDTQEVENFATFACQQFRGVTQNIRKTVRATNRHRMAYNDYSEAQTLASSALSTLKFVPQAYIQAFERYSKTLIPSEASPLAGFYYSLHSIQSTSTAIQTATNRPAYLIGTMQQAQRAIDKSKSSLSRSNRWTPNIGLFEDAKKAAALDAWDKAAKARQELENLGCELRYTQQTIASELAAWQDEHVVSGREMLRRLAKESIVRERAKLEGMKRALRQVRVHQKAEKESA</sequence>
<dbReference type="GO" id="GO:0000149">
    <property type="term" value="F:SNARE binding"/>
    <property type="evidence" value="ECO:0007669"/>
    <property type="project" value="TreeGrafter"/>
</dbReference>
<comment type="caution">
    <text evidence="4">The sequence shown here is derived from an EMBL/GenBank/DDBJ whole genome shotgun (WGS) entry which is preliminary data.</text>
</comment>
<dbReference type="GO" id="GO:0005886">
    <property type="term" value="C:plasma membrane"/>
    <property type="evidence" value="ECO:0007669"/>
    <property type="project" value="TreeGrafter"/>
</dbReference>
<dbReference type="InterPro" id="IPR037191">
    <property type="entry name" value="VPS9_dom_sf"/>
</dbReference>
<name>A0AAI8YXM9_9PEZI</name>
<dbReference type="GO" id="GO:0035091">
    <property type="term" value="F:phosphatidylinositol binding"/>
    <property type="evidence" value="ECO:0007669"/>
    <property type="project" value="InterPro"/>
</dbReference>
<dbReference type="Pfam" id="PF02204">
    <property type="entry name" value="VPS9"/>
    <property type="match status" value="1"/>
</dbReference>
<dbReference type="InterPro" id="IPR036770">
    <property type="entry name" value="Ankyrin_rpt-contain_sf"/>
</dbReference>
<dbReference type="Gene3D" id="1.20.1050.80">
    <property type="entry name" value="VPS9 domain"/>
    <property type="match status" value="1"/>
</dbReference>
<dbReference type="GO" id="GO:0045022">
    <property type="term" value="P:early endosome to late endosome transport"/>
    <property type="evidence" value="ECO:0007669"/>
    <property type="project" value="TreeGrafter"/>
</dbReference>
<dbReference type="SUPFAM" id="SSF48403">
    <property type="entry name" value="Ankyrin repeat"/>
    <property type="match status" value="1"/>
</dbReference>
<feature type="region of interest" description="Disordered" evidence="2">
    <location>
        <begin position="592"/>
        <end position="644"/>
    </location>
</feature>
<dbReference type="SMART" id="SM00248">
    <property type="entry name" value="ANK"/>
    <property type="match status" value="4"/>
</dbReference>
<evidence type="ECO:0000313" key="5">
    <source>
        <dbReference type="Proteomes" id="UP001296104"/>
    </source>
</evidence>
<gene>
    <name evidence="4" type="ORF">LECACI_7A003872</name>
</gene>
<evidence type="ECO:0000259" key="3">
    <source>
        <dbReference type="PROSITE" id="PS51205"/>
    </source>
</evidence>